<feature type="domain" description="Flavin reductase like" evidence="3">
    <location>
        <begin position="21"/>
        <end position="164"/>
    </location>
</feature>
<dbReference type="PANTHER" id="PTHR30466">
    <property type="entry name" value="FLAVIN REDUCTASE"/>
    <property type="match status" value="1"/>
</dbReference>
<reference evidence="4 5" key="1">
    <citation type="submission" date="2020-03" db="EMBL/GenBank/DDBJ databases">
        <title>Whole genome shotgun sequence of Phytohabitans rumicis NBRC 108638.</title>
        <authorList>
            <person name="Komaki H."/>
            <person name="Tamura T."/>
        </authorList>
    </citation>
    <scope>NUCLEOTIDE SEQUENCE [LARGE SCALE GENOMIC DNA]</scope>
    <source>
        <strain evidence="4 5">NBRC 108638</strain>
    </source>
</reference>
<dbReference type="AlphaFoldDB" id="A0A6V8LDU0"/>
<keyword evidence="5" id="KW-1185">Reference proteome</keyword>
<evidence type="ECO:0000256" key="1">
    <source>
        <dbReference type="ARBA" id="ARBA00023002"/>
    </source>
</evidence>
<dbReference type="GO" id="GO:0006208">
    <property type="term" value="P:pyrimidine nucleobase catabolic process"/>
    <property type="evidence" value="ECO:0007669"/>
    <property type="project" value="TreeGrafter"/>
</dbReference>
<feature type="compositionally biased region" description="Polar residues" evidence="2">
    <location>
        <begin position="236"/>
        <end position="250"/>
    </location>
</feature>
<dbReference type="InterPro" id="IPR002563">
    <property type="entry name" value="Flavin_Rdtase-like_dom"/>
</dbReference>
<dbReference type="Pfam" id="PF01613">
    <property type="entry name" value="Flavin_Reduct"/>
    <property type="match status" value="1"/>
</dbReference>
<organism evidence="4 5">
    <name type="scientific">Phytohabitans rumicis</name>
    <dbReference type="NCBI Taxonomy" id="1076125"/>
    <lineage>
        <taxon>Bacteria</taxon>
        <taxon>Bacillati</taxon>
        <taxon>Actinomycetota</taxon>
        <taxon>Actinomycetes</taxon>
        <taxon>Micromonosporales</taxon>
        <taxon>Micromonosporaceae</taxon>
    </lineage>
</organism>
<dbReference type="SUPFAM" id="SSF50475">
    <property type="entry name" value="FMN-binding split barrel"/>
    <property type="match status" value="1"/>
</dbReference>
<evidence type="ECO:0000256" key="2">
    <source>
        <dbReference type="SAM" id="MobiDB-lite"/>
    </source>
</evidence>
<feature type="compositionally biased region" description="Basic residues" evidence="2">
    <location>
        <begin position="197"/>
        <end position="215"/>
    </location>
</feature>
<dbReference type="GO" id="GO:0042602">
    <property type="term" value="F:riboflavin reductase (NADPH) activity"/>
    <property type="evidence" value="ECO:0007669"/>
    <property type="project" value="TreeGrafter"/>
</dbReference>
<accession>A0A6V8LDU0</accession>
<dbReference type="EMBL" id="BLPG01000001">
    <property type="protein sequence ID" value="GFJ92749.1"/>
    <property type="molecule type" value="Genomic_DNA"/>
</dbReference>
<reference evidence="4 5" key="2">
    <citation type="submission" date="2020-03" db="EMBL/GenBank/DDBJ databases">
        <authorList>
            <person name="Ichikawa N."/>
            <person name="Kimura A."/>
            <person name="Kitahashi Y."/>
            <person name="Uohara A."/>
        </authorList>
    </citation>
    <scope>NUCLEOTIDE SEQUENCE [LARGE SCALE GENOMIC DNA]</scope>
    <source>
        <strain evidence="4 5">NBRC 108638</strain>
    </source>
</reference>
<dbReference type="InterPro" id="IPR012349">
    <property type="entry name" value="Split_barrel_FMN-bd"/>
</dbReference>
<comment type="caution">
    <text evidence="4">The sequence shown here is derived from an EMBL/GenBank/DDBJ whole genome shotgun (WGS) entry which is preliminary data.</text>
</comment>
<sequence length="250" mass="26977">MTRRSSSPELLAEAARFRDLMAGWPTGVAVVTGTAAGHPVGCTVTAVASVSADPPLLLVSLAARSRTLEAIEHAGQFGICVLSAAQRRLAQTFATGEPARRFAGVPFRWVLGVPVLHGAMTVAVCAVQEALPVADHVIVMGGPLWQAEDHAAAPFIWFRRGYWDLCPAGPPPGVLDGPKSTLNRIRFTLKHNDFRGRHGHHAHHRKVPPRSRSAPRRGVGPHRTDRSEAPPWPLAQRQQPHLGNLHSGTR</sequence>
<protein>
    <recommendedName>
        <fullName evidence="3">Flavin reductase like domain-containing protein</fullName>
    </recommendedName>
</protein>
<dbReference type="PANTHER" id="PTHR30466:SF1">
    <property type="entry name" value="FMN REDUCTASE (NADH) RUTF"/>
    <property type="match status" value="1"/>
</dbReference>
<gene>
    <name evidence="4" type="ORF">Prum_063910</name>
</gene>
<dbReference type="GO" id="GO:0010181">
    <property type="term" value="F:FMN binding"/>
    <property type="evidence" value="ECO:0007669"/>
    <property type="project" value="InterPro"/>
</dbReference>
<evidence type="ECO:0000313" key="5">
    <source>
        <dbReference type="Proteomes" id="UP000482960"/>
    </source>
</evidence>
<feature type="region of interest" description="Disordered" evidence="2">
    <location>
        <begin position="193"/>
        <end position="250"/>
    </location>
</feature>
<proteinExistence type="predicted"/>
<name>A0A6V8LDU0_9ACTN</name>
<dbReference type="Proteomes" id="UP000482960">
    <property type="component" value="Unassembled WGS sequence"/>
</dbReference>
<dbReference type="InterPro" id="IPR050268">
    <property type="entry name" value="NADH-dep_flavin_reductase"/>
</dbReference>
<dbReference type="SMART" id="SM00903">
    <property type="entry name" value="Flavin_Reduct"/>
    <property type="match status" value="1"/>
</dbReference>
<evidence type="ECO:0000313" key="4">
    <source>
        <dbReference type="EMBL" id="GFJ92749.1"/>
    </source>
</evidence>
<evidence type="ECO:0000259" key="3">
    <source>
        <dbReference type="SMART" id="SM00903"/>
    </source>
</evidence>
<dbReference type="Gene3D" id="2.30.110.10">
    <property type="entry name" value="Electron Transport, Fmn-binding Protein, Chain A"/>
    <property type="match status" value="1"/>
</dbReference>
<keyword evidence="1" id="KW-0560">Oxidoreductase</keyword>